<reference evidence="16 18" key="2">
    <citation type="submission" date="2016-02" db="EMBL/GenBank/DDBJ databases">
        <title>Complete Genome Sequence of Propionibacterium acidipropionici ATCC 55737.</title>
        <authorList>
            <person name="Luna Flores C.H."/>
            <person name="Nielsen L.K."/>
            <person name="Marcellin E."/>
        </authorList>
    </citation>
    <scope>NUCLEOTIDE SEQUENCE [LARGE SCALE GENOMIC DNA]</scope>
    <source>
        <strain evidence="16 18">ATCC 55737</strain>
    </source>
</reference>
<comment type="caution">
    <text evidence="8">Lacks conserved residue(s) required for the propagation of feature annotation.</text>
</comment>
<feature type="binding site" evidence="8 10">
    <location>
        <begin position="46"/>
        <end position="49"/>
    </location>
    <ligand>
        <name>substrate</name>
    </ligand>
</feature>
<dbReference type="EMBL" id="CP014352">
    <property type="protein sequence ID" value="AMS05268.1"/>
    <property type="molecule type" value="Genomic_DNA"/>
</dbReference>
<evidence type="ECO:0000256" key="8">
    <source>
        <dbReference type="HAMAP-Rule" id="MF_00087"/>
    </source>
</evidence>
<evidence type="ECO:0000313" key="16">
    <source>
        <dbReference type="EMBL" id="AMS05268.1"/>
    </source>
</evidence>
<dbReference type="GO" id="GO:0008883">
    <property type="term" value="F:glutamyl-tRNA reductase activity"/>
    <property type="evidence" value="ECO:0007669"/>
    <property type="project" value="UniProtKB-UniRule"/>
</dbReference>
<gene>
    <name evidence="8" type="primary">hemA</name>
    <name evidence="17" type="ORF">A8L58_08590</name>
    <name evidence="16" type="ORF">AXH35_07130</name>
</gene>
<evidence type="ECO:0000256" key="5">
    <source>
        <dbReference type="ARBA" id="ARBA00023002"/>
    </source>
</evidence>
<feature type="active site" description="Nucleophile" evidence="8 9">
    <location>
        <position position="47"/>
    </location>
</feature>
<dbReference type="Pfam" id="PF00745">
    <property type="entry name" value="GlutR_dimer"/>
    <property type="match status" value="1"/>
</dbReference>
<sequence>MGLFLVSVDHSEHGLGAVGAAAEQVRGLGLALTDAPGVRGAMVLSTCNRVLVLAELTAGPDDPEALLRRLLAGHGATALAESSSLHSDDDAVWQVFRIASGLESMVTGEREIAGQLKRALADARRDNTASYLVAHVVEEALRTSKKVAADTELSAEGRTVVAIGLDLVARRVELSGARVLVMGTGSYAGATCAQLRSRGVAEIMVCSASGRADGFARRHEVTAVPADDLVDALSAADLVVTCRGNGTPALTRDMARRALAARAENLHVGPLVALDLAVSGDVEEPAPAGLRVIDLENIRDAVPASAAVERGRAERIVADGVRELAVDLERRRLSPAVVALRDVLSDLVETELDRLPDEGEIPVERAAQALRRLAASMAHIPAARARIASEQGLGDRWLNSLTDVLGIDVEVDAPFLDLAGVEATAEAACPVTGLRIDDLAPDSRPTDSALPPSGPGAGEPLKQREPKDLTSVMKESR</sequence>
<accession>A0AAC8YEV9</accession>
<keyword evidence="6 8" id="KW-0627">Porphyrin biosynthesis</keyword>
<evidence type="ECO:0000313" key="17">
    <source>
        <dbReference type="EMBL" id="AOZ46747.1"/>
    </source>
</evidence>
<comment type="subunit">
    <text evidence="8">Homodimer.</text>
</comment>
<evidence type="ECO:0000256" key="10">
    <source>
        <dbReference type="PIRSR" id="PIRSR000445-2"/>
    </source>
</evidence>
<protein>
    <recommendedName>
        <fullName evidence="3 8">Glutamyl-tRNA reductase</fullName>
        <shortName evidence="8">GluTR</shortName>
        <ecNumber evidence="3 8">1.2.1.70</ecNumber>
    </recommendedName>
</protein>
<dbReference type="Proteomes" id="UP000178666">
    <property type="component" value="Chromosome"/>
</dbReference>
<dbReference type="Gene3D" id="3.30.460.30">
    <property type="entry name" value="Glutamyl-tRNA reductase, N-terminal domain"/>
    <property type="match status" value="1"/>
</dbReference>
<dbReference type="GO" id="GO:0019353">
    <property type="term" value="P:protoporphyrinogen IX biosynthetic process from glutamate"/>
    <property type="evidence" value="ECO:0007669"/>
    <property type="project" value="TreeGrafter"/>
</dbReference>
<comment type="catalytic activity">
    <reaction evidence="7 8">
        <text>(S)-4-amino-5-oxopentanoate + tRNA(Glu) + NADP(+) = L-glutamyl-tRNA(Glu) + NADPH + H(+)</text>
        <dbReference type="Rhea" id="RHEA:12344"/>
        <dbReference type="Rhea" id="RHEA-COMP:9663"/>
        <dbReference type="Rhea" id="RHEA-COMP:9680"/>
        <dbReference type="ChEBI" id="CHEBI:15378"/>
        <dbReference type="ChEBI" id="CHEBI:57501"/>
        <dbReference type="ChEBI" id="CHEBI:57783"/>
        <dbReference type="ChEBI" id="CHEBI:58349"/>
        <dbReference type="ChEBI" id="CHEBI:78442"/>
        <dbReference type="ChEBI" id="CHEBI:78520"/>
        <dbReference type="EC" id="1.2.1.70"/>
    </reaction>
</comment>
<comment type="miscellaneous">
    <text evidence="8">During catalysis, the active site Cys acts as a nucleophile attacking the alpha-carbonyl group of tRNA-bound glutamate with the formation of a thioester intermediate between enzyme and glutamate, and the concomitant release of tRNA(Glu). The thioester intermediate is finally reduced by direct hydride transfer from NADPH, to form the product GSA.</text>
</comment>
<name>A0AAC8YEV9_9ACTN</name>
<keyword evidence="19" id="KW-1185">Reference proteome</keyword>
<dbReference type="PANTHER" id="PTHR43013">
    <property type="entry name" value="GLUTAMYL-TRNA REDUCTASE"/>
    <property type="match status" value="1"/>
</dbReference>
<evidence type="ECO:0000259" key="15">
    <source>
        <dbReference type="Pfam" id="PF05201"/>
    </source>
</evidence>
<evidence type="ECO:0000256" key="9">
    <source>
        <dbReference type="PIRSR" id="PIRSR000445-1"/>
    </source>
</evidence>
<evidence type="ECO:0000256" key="2">
    <source>
        <dbReference type="ARBA" id="ARBA00005916"/>
    </source>
</evidence>
<dbReference type="GO" id="GO:0050661">
    <property type="term" value="F:NADP binding"/>
    <property type="evidence" value="ECO:0007669"/>
    <property type="project" value="InterPro"/>
</dbReference>
<dbReference type="InterPro" id="IPR015896">
    <property type="entry name" value="4pyrrol_synth_GluRdtase_dimer"/>
</dbReference>
<dbReference type="HAMAP" id="MF_00087">
    <property type="entry name" value="Glu_tRNA_reductase"/>
    <property type="match status" value="1"/>
</dbReference>
<keyword evidence="5 8" id="KW-0560">Oxidoreductase</keyword>
<dbReference type="SUPFAM" id="SSF69742">
    <property type="entry name" value="Glutamyl tRNA-reductase catalytic, N-terminal domain"/>
    <property type="match status" value="1"/>
</dbReference>
<feature type="domain" description="Glutamyl-tRNA reductase N-terminal" evidence="15">
    <location>
        <begin position="23"/>
        <end position="151"/>
    </location>
</feature>
<comment type="function">
    <text evidence="8">Catalyzes the NADPH-dependent reduction of glutamyl-tRNA(Glu) to glutamate 1-semialdehyde (GSA).</text>
</comment>
<dbReference type="SUPFAM" id="SSF51735">
    <property type="entry name" value="NAD(P)-binding Rossmann-fold domains"/>
    <property type="match status" value="1"/>
</dbReference>
<feature type="binding site" evidence="8 10">
    <location>
        <position position="115"/>
    </location>
    <ligand>
        <name>substrate</name>
    </ligand>
</feature>
<keyword evidence="4 8" id="KW-0521">NADP</keyword>
<feature type="binding site" evidence="8 11">
    <location>
        <begin position="183"/>
        <end position="188"/>
    </location>
    <ligand>
        <name>NADP(+)</name>
        <dbReference type="ChEBI" id="CHEBI:58349"/>
    </ligand>
</feature>
<proteinExistence type="inferred from homology"/>
<dbReference type="Pfam" id="PF05201">
    <property type="entry name" value="GlutR_N"/>
    <property type="match status" value="1"/>
</dbReference>
<dbReference type="EMBL" id="CP015970">
    <property type="protein sequence ID" value="AOZ46747.1"/>
    <property type="molecule type" value="Genomic_DNA"/>
</dbReference>
<dbReference type="PANTHER" id="PTHR43013:SF1">
    <property type="entry name" value="GLUTAMYL-TRNA REDUCTASE"/>
    <property type="match status" value="1"/>
</dbReference>
<dbReference type="Gene3D" id="3.40.50.720">
    <property type="entry name" value="NAD(P)-binding Rossmann-like Domain"/>
    <property type="match status" value="1"/>
</dbReference>
<dbReference type="PIRSF" id="PIRSF000445">
    <property type="entry name" value="4pyrrol_synth_GluRdtase"/>
    <property type="match status" value="1"/>
</dbReference>
<evidence type="ECO:0000259" key="14">
    <source>
        <dbReference type="Pfam" id="PF01488"/>
    </source>
</evidence>
<comment type="pathway">
    <text evidence="1 8">Porphyrin-containing compound metabolism; protoporphyrin-IX biosynthesis; 5-aminolevulinate from L-glutamyl-tRNA(Glu): step 1/2.</text>
</comment>
<dbReference type="KEGG" id="aaci:ASQ49_08015"/>
<dbReference type="InterPro" id="IPR015895">
    <property type="entry name" value="4pyrrol_synth_GluRdtase_N"/>
</dbReference>
<dbReference type="InterPro" id="IPR006151">
    <property type="entry name" value="Shikm_DH/Glu-tRNA_Rdtase"/>
</dbReference>
<dbReference type="AlphaFoldDB" id="A0AAC8YEV9"/>
<evidence type="ECO:0000256" key="11">
    <source>
        <dbReference type="PIRSR" id="PIRSR000445-3"/>
    </source>
</evidence>
<evidence type="ECO:0000256" key="1">
    <source>
        <dbReference type="ARBA" id="ARBA00005059"/>
    </source>
</evidence>
<reference evidence="17 19" key="1">
    <citation type="journal article" date="2016" name="Plant Dis.">
        <title>Improved production of propionic acid using genome shuffling.</title>
        <authorList>
            <person name="Luna-Flores C.H."/>
            <person name="Palfreyman R.W."/>
            <person name="Kromer J.O."/>
            <person name="Nielsen L.K."/>
            <person name="Marcellin E."/>
        </authorList>
    </citation>
    <scope>NUCLEOTIDE SEQUENCE [LARGE SCALE GENOMIC DNA]</scope>
    <source>
        <strain evidence="17 19">F3E8</strain>
    </source>
</reference>
<dbReference type="Pfam" id="PF01488">
    <property type="entry name" value="Shikimate_DH"/>
    <property type="match status" value="1"/>
</dbReference>
<dbReference type="Proteomes" id="UP000075221">
    <property type="component" value="Chromosome"/>
</dbReference>
<feature type="region of interest" description="Disordered" evidence="12">
    <location>
        <begin position="436"/>
        <end position="477"/>
    </location>
</feature>
<evidence type="ECO:0000256" key="4">
    <source>
        <dbReference type="ARBA" id="ARBA00022857"/>
    </source>
</evidence>
<feature type="compositionally biased region" description="Basic and acidic residues" evidence="12">
    <location>
        <begin position="461"/>
        <end position="477"/>
    </location>
</feature>
<evidence type="ECO:0000256" key="12">
    <source>
        <dbReference type="SAM" id="MobiDB-lite"/>
    </source>
</evidence>
<evidence type="ECO:0000313" key="19">
    <source>
        <dbReference type="Proteomes" id="UP000178666"/>
    </source>
</evidence>
<evidence type="ECO:0000259" key="13">
    <source>
        <dbReference type="Pfam" id="PF00745"/>
    </source>
</evidence>
<dbReference type="InterPro" id="IPR036291">
    <property type="entry name" value="NAD(P)-bd_dom_sf"/>
</dbReference>
<feature type="domain" description="Tetrapyrrole biosynthesis glutamyl-tRNA reductase dimerisation" evidence="13">
    <location>
        <begin position="312"/>
        <end position="406"/>
    </location>
</feature>
<comment type="domain">
    <text evidence="8">Possesses an unusual extended V-shaped dimeric structure with each monomer consisting of three distinct domains arranged along a curved 'spinal' alpha-helix. The N-terminal catalytic domain specifically recognizes the glutamate moiety of the substrate. The second domain is the NADPH-binding domain, and the third C-terminal domain is responsible for dimerization.</text>
</comment>
<feature type="binding site" evidence="8 10">
    <location>
        <begin position="109"/>
        <end position="111"/>
    </location>
    <ligand>
        <name>substrate</name>
    </ligand>
</feature>
<evidence type="ECO:0000256" key="3">
    <source>
        <dbReference type="ARBA" id="ARBA00012970"/>
    </source>
</evidence>
<evidence type="ECO:0000256" key="7">
    <source>
        <dbReference type="ARBA" id="ARBA00047464"/>
    </source>
</evidence>
<organism evidence="16 18">
    <name type="scientific">Acidipropionibacterium acidipropionici</name>
    <dbReference type="NCBI Taxonomy" id="1748"/>
    <lineage>
        <taxon>Bacteria</taxon>
        <taxon>Bacillati</taxon>
        <taxon>Actinomycetota</taxon>
        <taxon>Actinomycetes</taxon>
        <taxon>Propionibacteriales</taxon>
        <taxon>Propionibacteriaceae</taxon>
        <taxon>Acidipropionibacterium</taxon>
    </lineage>
</organism>
<evidence type="ECO:0000313" key="18">
    <source>
        <dbReference type="Proteomes" id="UP000075221"/>
    </source>
</evidence>
<dbReference type="EC" id="1.2.1.70" evidence="3 8"/>
<dbReference type="InterPro" id="IPR036343">
    <property type="entry name" value="GluRdtase_N_sf"/>
</dbReference>
<dbReference type="InterPro" id="IPR000343">
    <property type="entry name" value="4pyrrol_synth_GluRdtase"/>
</dbReference>
<feature type="domain" description="Quinate/shikimate 5-dehydrogenase/glutamyl-tRNA reductase" evidence="14">
    <location>
        <begin position="168"/>
        <end position="298"/>
    </location>
</feature>
<comment type="similarity">
    <text evidence="2 8">Belongs to the glutamyl-tRNA reductase family.</text>
</comment>
<feature type="binding site" evidence="8 10">
    <location>
        <position position="104"/>
    </location>
    <ligand>
        <name>substrate</name>
    </ligand>
</feature>
<evidence type="ECO:0000256" key="6">
    <source>
        <dbReference type="ARBA" id="ARBA00023244"/>
    </source>
</evidence>
<dbReference type="OMA" id="GGMAIKF"/>